<name>A0A4U3MFR6_9ACTN</name>
<proteinExistence type="predicted"/>
<gene>
    <name evidence="2" type="ORF">FDA94_15760</name>
</gene>
<dbReference type="InterPro" id="IPR025475">
    <property type="entry name" value="DUF4326"/>
</dbReference>
<dbReference type="OrthoDB" id="4520934at2"/>
<evidence type="ECO:0000259" key="1">
    <source>
        <dbReference type="Pfam" id="PF14216"/>
    </source>
</evidence>
<organism evidence="2 3">
    <name type="scientific">Herbidospora galbida</name>
    <dbReference type="NCBI Taxonomy" id="2575442"/>
    <lineage>
        <taxon>Bacteria</taxon>
        <taxon>Bacillati</taxon>
        <taxon>Actinomycetota</taxon>
        <taxon>Actinomycetes</taxon>
        <taxon>Streptosporangiales</taxon>
        <taxon>Streptosporangiaceae</taxon>
        <taxon>Herbidospora</taxon>
    </lineage>
</organism>
<dbReference type="RefSeq" id="WP_137247808.1">
    <property type="nucleotide sequence ID" value="NZ_SZQA01000013.1"/>
</dbReference>
<keyword evidence="3" id="KW-1185">Reference proteome</keyword>
<comment type="caution">
    <text evidence="2">The sequence shown here is derived from an EMBL/GenBank/DDBJ whole genome shotgun (WGS) entry which is preliminary data.</text>
</comment>
<protein>
    <submittedName>
        <fullName evidence="2">DUF4326 domain-containing protein</fullName>
    </submittedName>
</protein>
<feature type="domain" description="DUF4326" evidence="1">
    <location>
        <begin position="50"/>
        <end position="114"/>
    </location>
</feature>
<dbReference type="Proteomes" id="UP000308705">
    <property type="component" value="Unassembled WGS sequence"/>
</dbReference>
<evidence type="ECO:0000313" key="2">
    <source>
        <dbReference type="EMBL" id="TKK88011.1"/>
    </source>
</evidence>
<reference evidence="2 3" key="1">
    <citation type="submission" date="2019-04" db="EMBL/GenBank/DDBJ databases">
        <title>Herbidospora sp. NEAU-GS14.nov., a novel actinomycete isolated from soil.</title>
        <authorList>
            <person name="Han L."/>
        </authorList>
    </citation>
    <scope>NUCLEOTIDE SEQUENCE [LARGE SCALE GENOMIC DNA]</scope>
    <source>
        <strain evidence="2 3">NEAU-GS14</strain>
    </source>
</reference>
<dbReference type="AlphaFoldDB" id="A0A4U3MFR6"/>
<dbReference type="EMBL" id="SZQA01000013">
    <property type="protein sequence ID" value="TKK88011.1"/>
    <property type="molecule type" value="Genomic_DNA"/>
</dbReference>
<sequence length="257" mass="28740">MRDVPVTDEWSGHERARLESLLAGETVIVSMNRRRGHPNLIAWARTAGLYVRIDTRSDWANPHEKDDVLRGEQLRRFESYLTERPELLARVPELRGKALGCWCVPGPCHGQVLKRLAGGVVAKPSLSPAERAALAEAEAEIEAAGIGGLGRVGHALTRIRDLRLYRAAYGGFDDYCRQRWGFTRHHANRQIATAGLMANMGRKPEPRLTAVRDLMGELDGEPTPEAIRRWIGLIDEGIAELQAARRRLEGRLPRPLN</sequence>
<dbReference type="Pfam" id="PF14216">
    <property type="entry name" value="DUF4326"/>
    <property type="match status" value="1"/>
</dbReference>
<accession>A0A4U3MFR6</accession>
<evidence type="ECO:0000313" key="3">
    <source>
        <dbReference type="Proteomes" id="UP000308705"/>
    </source>
</evidence>